<feature type="transmembrane region" description="Helical" evidence="6">
    <location>
        <begin position="506"/>
        <end position="523"/>
    </location>
</feature>
<dbReference type="Pfam" id="PF13899">
    <property type="entry name" value="Thioredoxin_7"/>
    <property type="match status" value="1"/>
</dbReference>
<feature type="transmembrane region" description="Helical" evidence="6">
    <location>
        <begin position="529"/>
        <end position="548"/>
    </location>
</feature>
<feature type="transmembrane region" description="Helical" evidence="6">
    <location>
        <begin position="390"/>
        <end position="411"/>
    </location>
</feature>
<dbReference type="Pfam" id="PF11412">
    <property type="entry name" value="DsbD_N"/>
    <property type="match status" value="1"/>
</dbReference>
<accession>A0ABV7G3U5</accession>
<dbReference type="RefSeq" id="WP_379595356.1">
    <property type="nucleotide sequence ID" value="NZ_JBHRTN010000008.1"/>
</dbReference>
<dbReference type="InterPro" id="IPR028250">
    <property type="entry name" value="DsbDN"/>
</dbReference>
<feature type="transmembrane region" description="Helical" evidence="6">
    <location>
        <begin position="432"/>
        <end position="458"/>
    </location>
</feature>
<feature type="transmembrane region" description="Helical" evidence="6">
    <location>
        <begin position="464"/>
        <end position="486"/>
    </location>
</feature>
<sequence length="716" mass="73804">MPALRNSFASTWPFATVLGLFLVVQPAAALESAPTQSPRATVTLISEAATVAPGQSFRIGLRQKLAPHWHTYWKNPGDAGAAPEVALDLPEGASAAGIAWPGPSRMPFGPLVNFGYENEITLPITVTVPAGAQPGQSLPVKATANWLVCADQCIPEEGEFRLDIPVAAQGTPSGGDVAGAFAIADARRPIASPWPSAVVAEGEALALTLQGEGLGAPAVREAFFFPDEWGAIENAAPQRLAVEDGKLILALAQGQALDTGAQLPGLLALTDSSGQTRWLEIAPRIGTAAPAGMPGGTAAPLGLPFWQAALFALLGGLILNLMPCVFPVLAMKATAVARLSGGALREVRLAGLFYTLGVLAAFTALAGLLLALRAGGDAAGWGFQFQSPLFVAAMLWLMLAIGLNLSGVFEIGQGMAGAGQGLAGRRGHGGSFFTGLLAVVVATPCTAPFMGAAIGTALAAPPAMALTLFLVMGLGLALPYALLGVFPRLARLLPRPGTWMVRLRQAMAFPMYASAAWLLWVLVQQSGDPGLVVALAGAILVAVAAWLFGIAQNCGGRAPWLRGGAALAALGSFALLPQLHGATPPGAASAGPQAGFEAYSAARLTELRQEGRPVFVNMTAAWCITCLVNERTALSTEAVKTAMRDHGVVYMKGDWTNRDPEITAYLRGFGRDGLPFYAFYPAGGGAEPQILSPVLTEGLLVATLGTRGTAQAGPAR</sequence>
<keyword evidence="4 6" id="KW-1133">Transmembrane helix</keyword>
<protein>
    <submittedName>
        <fullName evidence="9">Protein-disulfide reductase DsbD family protein</fullName>
    </submittedName>
</protein>
<dbReference type="EMBL" id="JBHRTN010000008">
    <property type="protein sequence ID" value="MFC3124932.1"/>
    <property type="molecule type" value="Genomic_DNA"/>
</dbReference>
<feature type="transmembrane region" description="Helical" evidence="6">
    <location>
        <begin position="351"/>
        <end position="370"/>
    </location>
</feature>
<feature type="domain" description="Thiol:disulfide interchange protein DsbD N-terminal" evidence="8">
    <location>
        <begin position="50"/>
        <end position="161"/>
    </location>
</feature>
<dbReference type="InterPro" id="IPR036249">
    <property type="entry name" value="Thioredoxin-like_sf"/>
</dbReference>
<dbReference type="SUPFAM" id="SSF52833">
    <property type="entry name" value="Thioredoxin-like"/>
    <property type="match status" value="1"/>
</dbReference>
<evidence type="ECO:0000256" key="1">
    <source>
        <dbReference type="ARBA" id="ARBA00004141"/>
    </source>
</evidence>
<evidence type="ECO:0000313" key="9">
    <source>
        <dbReference type="EMBL" id="MFC3124932.1"/>
    </source>
</evidence>
<evidence type="ECO:0000256" key="3">
    <source>
        <dbReference type="ARBA" id="ARBA00022748"/>
    </source>
</evidence>
<feature type="transmembrane region" description="Helical" evidence="6">
    <location>
        <begin position="560"/>
        <end position="579"/>
    </location>
</feature>
<organism evidence="9 10">
    <name type="scientific">Teichococcus globiformis</name>
    <dbReference type="NCBI Taxonomy" id="2307229"/>
    <lineage>
        <taxon>Bacteria</taxon>
        <taxon>Pseudomonadati</taxon>
        <taxon>Pseudomonadota</taxon>
        <taxon>Alphaproteobacteria</taxon>
        <taxon>Acetobacterales</taxon>
        <taxon>Roseomonadaceae</taxon>
        <taxon>Roseomonas</taxon>
    </lineage>
</organism>
<keyword evidence="10" id="KW-1185">Reference proteome</keyword>
<keyword evidence="3" id="KW-0201">Cytochrome c-type biogenesis</keyword>
<dbReference type="PANTHER" id="PTHR32234">
    <property type="entry name" value="THIOL:DISULFIDE INTERCHANGE PROTEIN DSBD"/>
    <property type="match status" value="1"/>
</dbReference>
<evidence type="ECO:0000256" key="5">
    <source>
        <dbReference type="ARBA" id="ARBA00023136"/>
    </source>
</evidence>
<feature type="transmembrane region" description="Helical" evidence="6">
    <location>
        <begin position="305"/>
        <end position="330"/>
    </location>
</feature>
<gene>
    <name evidence="9" type="ORF">ACFOD4_07665</name>
</gene>
<feature type="domain" description="Cytochrome C biogenesis protein transmembrane" evidence="7">
    <location>
        <begin position="308"/>
        <end position="519"/>
    </location>
</feature>
<dbReference type="CDD" id="cd02953">
    <property type="entry name" value="DsbDgamma"/>
    <property type="match status" value="1"/>
</dbReference>
<name>A0ABV7G3U5_9PROT</name>
<evidence type="ECO:0000256" key="2">
    <source>
        <dbReference type="ARBA" id="ARBA00022692"/>
    </source>
</evidence>
<dbReference type="InterPro" id="IPR035671">
    <property type="entry name" value="DsbD_gamma"/>
</dbReference>
<dbReference type="Gene3D" id="3.40.30.10">
    <property type="entry name" value="Glutaredoxin"/>
    <property type="match status" value="1"/>
</dbReference>
<evidence type="ECO:0000256" key="4">
    <source>
        <dbReference type="ARBA" id="ARBA00022989"/>
    </source>
</evidence>
<comment type="caution">
    <text evidence="9">The sequence shown here is derived from an EMBL/GenBank/DDBJ whole genome shotgun (WGS) entry which is preliminary data.</text>
</comment>
<evidence type="ECO:0000259" key="8">
    <source>
        <dbReference type="Pfam" id="PF11412"/>
    </source>
</evidence>
<dbReference type="InterPro" id="IPR003834">
    <property type="entry name" value="Cyt_c_assmbl_TM_dom"/>
</dbReference>
<evidence type="ECO:0000256" key="6">
    <source>
        <dbReference type="SAM" id="Phobius"/>
    </source>
</evidence>
<keyword evidence="2 6" id="KW-0812">Transmembrane</keyword>
<dbReference type="Pfam" id="PF02683">
    <property type="entry name" value="DsbD_TM"/>
    <property type="match status" value="1"/>
</dbReference>
<evidence type="ECO:0000259" key="7">
    <source>
        <dbReference type="Pfam" id="PF02683"/>
    </source>
</evidence>
<reference evidence="10" key="1">
    <citation type="journal article" date="2019" name="Int. J. Syst. Evol. Microbiol.">
        <title>The Global Catalogue of Microorganisms (GCM) 10K type strain sequencing project: providing services to taxonomists for standard genome sequencing and annotation.</title>
        <authorList>
            <consortium name="The Broad Institute Genomics Platform"/>
            <consortium name="The Broad Institute Genome Sequencing Center for Infectious Disease"/>
            <person name="Wu L."/>
            <person name="Ma J."/>
        </authorList>
    </citation>
    <scope>NUCLEOTIDE SEQUENCE [LARGE SCALE GENOMIC DNA]</scope>
    <source>
        <strain evidence="10">KCTC 52094</strain>
    </source>
</reference>
<keyword evidence="5 6" id="KW-0472">Membrane</keyword>
<comment type="subcellular location">
    <subcellularLocation>
        <location evidence="1">Membrane</location>
        <topology evidence="1">Multi-pass membrane protein</topology>
    </subcellularLocation>
</comment>
<evidence type="ECO:0000313" key="10">
    <source>
        <dbReference type="Proteomes" id="UP001595593"/>
    </source>
</evidence>
<dbReference type="Proteomes" id="UP001595593">
    <property type="component" value="Unassembled WGS sequence"/>
</dbReference>
<proteinExistence type="predicted"/>
<dbReference type="PANTHER" id="PTHR32234:SF3">
    <property type="entry name" value="SUPPRESSION OF COPPER SENSITIVITY PROTEIN"/>
    <property type="match status" value="1"/>
</dbReference>